<evidence type="ECO:0000256" key="1">
    <source>
        <dbReference type="ARBA" id="ARBA00023054"/>
    </source>
</evidence>
<dbReference type="InterPro" id="IPR056614">
    <property type="entry name" value="FAZ1_cons"/>
</dbReference>
<protein>
    <submittedName>
        <fullName evidence="6">Uncharacterized protein TCIL3000_4_3240</fullName>
    </submittedName>
</protein>
<dbReference type="Gene3D" id="1.10.287.1490">
    <property type="match status" value="1"/>
</dbReference>
<dbReference type="Pfam" id="PF23404">
    <property type="entry name" value="FAZ1_C"/>
    <property type="match status" value="7"/>
</dbReference>
<feature type="domain" description="FAZ1 C-terminal region" evidence="5">
    <location>
        <begin position="1055"/>
        <end position="1088"/>
    </location>
</feature>
<dbReference type="Gene3D" id="1.20.920.20">
    <property type="match status" value="1"/>
</dbReference>
<feature type="domain" description="FAZ1 C-terminal region" evidence="5">
    <location>
        <begin position="1223"/>
        <end position="1256"/>
    </location>
</feature>
<dbReference type="VEuPathDB" id="TriTrypDB:TcIL3000_4_3240"/>
<organism evidence="6">
    <name type="scientific">Trypanosoma congolense (strain IL3000)</name>
    <dbReference type="NCBI Taxonomy" id="1068625"/>
    <lineage>
        <taxon>Eukaryota</taxon>
        <taxon>Discoba</taxon>
        <taxon>Euglenozoa</taxon>
        <taxon>Kinetoplastea</taxon>
        <taxon>Metakinetoplastina</taxon>
        <taxon>Trypanosomatida</taxon>
        <taxon>Trypanosomatidae</taxon>
        <taxon>Trypanosoma</taxon>
        <taxon>Nannomonas</taxon>
    </lineage>
</organism>
<feature type="domain" description="FAZ1 C-terminal region" evidence="5">
    <location>
        <begin position="999"/>
        <end position="1032"/>
    </location>
</feature>
<evidence type="ECO:0000313" key="6">
    <source>
        <dbReference type="EMBL" id="CCC90229.1"/>
    </source>
</evidence>
<feature type="domain" description="FAZ1 C-terminal region" evidence="5">
    <location>
        <begin position="1111"/>
        <end position="1144"/>
    </location>
</feature>
<feature type="domain" description="Flagellar attachment zone protein 1 conserved" evidence="4">
    <location>
        <begin position="432"/>
        <end position="522"/>
    </location>
</feature>
<feature type="coiled-coil region" evidence="2">
    <location>
        <begin position="584"/>
        <end position="657"/>
    </location>
</feature>
<reference evidence="6" key="1">
    <citation type="journal article" date="2012" name="Proc. Natl. Acad. Sci. U.S.A.">
        <title>Antigenic diversity is generated by distinct evolutionary mechanisms in African trypanosome species.</title>
        <authorList>
            <person name="Jackson A.P."/>
            <person name="Berry A."/>
            <person name="Aslett M."/>
            <person name="Allison H.C."/>
            <person name="Burton P."/>
            <person name="Vavrova-Anderson J."/>
            <person name="Brown R."/>
            <person name="Browne H."/>
            <person name="Corton N."/>
            <person name="Hauser H."/>
            <person name="Gamble J."/>
            <person name="Gilderthorp R."/>
            <person name="Marcello L."/>
            <person name="McQuillan J."/>
            <person name="Otto T.D."/>
            <person name="Quail M.A."/>
            <person name="Sanders M.J."/>
            <person name="van Tonder A."/>
            <person name="Ginger M.L."/>
            <person name="Field M.C."/>
            <person name="Barry J.D."/>
            <person name="Hertz-Fowler C."/>
            <person name="Berriman M."/>
        </authorList>
    </citation>
    <scope>NUCLEOTIDE SEQUENCE</scope>
    <source>
        <strain evidence="6">IL3000</strain>
    </source>
</reference>
<evidence type="ECO:0000256" key="2">
    <source>
        <dbReference type="SAM" id="Coils"/>
    </source>
</evidence>
<dbReference type="GO" id="GO:0005856">
    <property type="term" value="C:cytoskeleton"/>
    <property type="evidence" value="ECO:0007669"/>
    <property type="project" value="TreeGrafter"/>
</dbReference>
<accession>G0ULH4</accession>
<feature type="domain" description="Flagellar attachment zone protein 1 conserved" evidence="4">
    <location>
        <begin position="1505"/>
        <end position="1554"/>
    </location>
</feature>
<dbReference type="EMBL" id="HE575317">
    <property type="protein sequence ID" value="CCC90229.1"/>
    <property type="molecule type" value="Genomic_DNA"/>
</dbReference>
<name>G0ULH4_TRYCI</name>
<evidence type="ECO:0000256" key="3">
    <source>
        <dbReference type="SAM" id="MobiDB-lite"/>
    </source>
</evidence>
<evidence type="ECO:0000259" key="5">
    <source>
        <dbReference type="Pfam" id="PF23404"/>
    </source>
</evidence>
<gene>
    <name evidence="6" type="ORF">TCIL3000_4_3240</name>
</gene>
<keyword evidence="1 2" id="KW-0175">Coiled coil</keyword>
<dbReference type="Pfam" id="PF23398">
    <property type="entry name" value="FAZ1_cons"/>
    <property type="match status" value="2"/>
</dbReference>
<feature type="compositionally biased region" description="Basic and acidic residues" evidence="3">
    <location>
        <begin position="384"/>
        <end position="394"/>
    </location>
</feature>
<dbReference type="InterPro" id="IPR056615">
    <property type="entry name" value="FAZ1_C"/>
</dbReference>
<feature type="coiled-coil region" evidence="2">
    <location>
        <begin position="830"/>
        <end position="857"/>
    </location>
</feature>
<feature type="domain" description="FAZ1 C-terminal region" evidence="5">
    <location>
        <begin position="1167"/>
        <end position="1200"/>
    </location>
</feature>
<dbReference type="PANTHER" id="PTHR32083:SF48">
    <property type="entry name" value="TRANS-GOLGI NETWORK-LOCALIZED SYP41-INTERACTING PROTEIN 1"/>
    <property type="match status" value="1"/>
</dbReference>
<dbReference type="PANTHER" id="PTHR32083">
    <property type="entry name" value="CILIA AND FLAGELLA-ASSOCIATED PROTEIN 58-RELATED"/>
    <property type="match status" value="1"/>
</dbReference>
<dbReference type="Gene3D" id="1.20.1480.30">
    <property type="entry name" value="Designed four-helix bundle protein"/>
    <property type="match status" value="4"/>
</dbReference>
<feature type="coiled-coil region" evidence="2">
    <location>
        <begin position="690"/>
        <end position="801"/>
    </location>
</feature>
<sequence length="1558" mass="178146">MSMTFPNITNREPLTLQVGEVVAYDYLLNGEHWQWSLGTLMALDRHVATVEQWSINEGNCEALKCNISNEIQKEMKRMGSFQEQLSAARDKLAAIRSENEDRVSAARAVFEEAKLRVASVDEVHMREVTSQACPSPVAVEVLKSVLALAQNDPLVTNYSTWDDIRMEYRRPNAVMEFINTDISGRTYPNSEDIYVSLNEQRLSSQAASRDSEAISALHQWILSALAYQEAHCRLTTDTRIQDQNDAISNSIVGMKGCRLKVMKLKEELERGGTPTFGDQLTSFTRTSVQVKTPLSAIISVVNVEPSARCCVMTNDEVELIAIKAEQTRFQISDQHSHVFNSYMEAMAELHCLSMYTNELEEKRLNLQERFMFSLLSSEKPAGSQRHEVVRDVPKRSTAGDPKGVGVDIKELQEIIKELKNHDERWSYQSGSTITTKHRKSYQGKDWCRVVERKPEELLAKFKAEQALACRVPEDAIKNVEFNVTSDSLQVVFDVQHPAKQTSAEINNRLQSFPAREMERLHQGVDKPKTGLDRAIVEVCRAFDLREDAFRGMAFDKFIEEVSVKGRVGDKDAYESEIGDLLMLLDKINSENRSLQYTLEKSAEEFRRQTASTMREQEALRQRNDELNAEIGRLRDLVEKLRDLADNQASELEVLKLQKNQAIQIRAQRDLSTFKGDDSAEPVYCVTLDELHEQMDHCDKVERELSRQREQLQNLLNAHDNLVAELSSTTEEKEKLEAECEQLEDKLRQMEDRVGALEGELVTANQRLEEKQAEVNDLLNKLERLDNQMDALRAAEKSARDHIEARDREIFDLQRRLESEIDEHIKTTATLEDLRKRCAGMEELLEQQDAELAAYRERRLNAHKLRSLEPTLQPIIPQVKAIADPISLAEIANEPLLSVTLDEYSDHRQRASQLQQEIDSLRQQLQQPSDERDNLHDRLEQLMAENQNLGEQLHSALENLEREEKEKNAIILQNERLADEVEQKSAENQRLAEELEQKSAENEKLAEELEQKSAENEKLAEELEQKSAENEKLAEELEQKSAENERLAEELEQKSAENEKLAEELEQKSAENQRLAEELEQKSAENERLAEELEQKSAENEKLAEELEQKSAENQRLAEELEQKSAENERLAEELEQKSAENEKLAEELEQKSAENERLAEELEQKSAENEKLAEELEQKSAENERLAEELEQKSAENEKLAEELEQKSAENEKLAEELEQKSAENEKLAEELEQKSAENEKLAEELEQKSAENERLAEELEQKSAENEKLAEELEQKSAENEKLAEELEQKSAENEKLAEELEQKSAENEKLAEELEQKSAENEKLAEELEQKSAENQRLAEELEQKSAENEKLAEELEQKSAENERLAEELEQKSAENEKLAEELEQKSAENEKLAKQLMECIAEKDSFAEEARAKLQEANSVSDALRMKLKHLEEEMSDLLSDKEAALATLESEIVDLLTELKGLTGINTALGLLCASKDKELGFLRDHCELWTDPTEKRERVVSRHVKVFDGNEWMKLLDDRPEALMAAFVIDAGNACHVPGDQIGDVSFCNRKE</sequence>
<feature type="domain" description="FAZ1 C-terminal region" evidence="5">
    <location>
        <begin position="1363"/>
        <end position="1396"/>
    </location>
</feature>
<feature type="region of interest" description="Disordered" evidence="3">
    <location>
        <begin position="993"/>
        <end position="1382"/>
    </location>
</feature>
<feature type="domain" description="FAZ1 C-terminal region" evidence="5">
    <location>
        <begin position="1279"/>
        <end position="1312"/>
    </location>
</feature>
<evidence type="ECO:0000259" key="4">
    <source>
        <dbReference type="Pfam" id="PF23398"/>
    </source>
</evidence>
<feature type="region of interest" description="Disordered" evidence="3">
    <location>
        <begin position="383"/>
        <end position="403"/>
    </location>
</feature>
<proteinExistence type="predicted"/>